<dbReference type="STRING" id="764298.STRMA_1945"/>
<dbReference type="AlphaFoldDB" id="G5JX76"/>
<feature type="transmembrane region" description="Helical" evidence="1">
    <location>
        <begin position="107"/>
        <end position="128"/>
    </location>
</feature>
<name>G5JX76_9STRE</name>
<feature type="transmembrane region" description="Helical" evidence="1">
    <location>
        <begin position="159"/>
        <end position="180"/>
    </location>
</feature>
<keyword evidence="1" id="KW-1133">Transmembrane helix</keyword>
<evidence type="ECO:0000256" key="1">
    <source>
        <dbReference type="SAM" id="Phobius"/>
    </source>
</evidence>
<comment type="caution">
    <text evidence="2">The sequence shown here is derived from an EMBL/GenBank/DDBJ whole genome shotgun (WGS) entry which is preliminary data.</text>
</comment>
<feature type="transmembrane region" description="Helical" evidence="1">
    <location>
        <begin position="69"/>
        <end position="87"/>
    </location>
</feature>
<gene>
    <name evidence="2" type="ORF">STRMA_1945</name>
</gene>
<dbReference type="InterPro" id="IPR005915">
    <property type="entry name" value="Tandem_5TM"/>
</dbReference>
<reference evidence="2 3" key="1">
    <citation type="journal article" date="2014" name="Int. J. Syst. Evol. Microbiol.">
        <title>Phylogenomics and the dynamic genome evolution of the genus Streptococcus.</title>
        <authorList>
            <consortium name="The Broad Institute Genome Sequencing Platform"/>
            <person name="Richards V.P."/>
            <person name="Palmer S.R."/>
            <person name="Pavinski Bitar P.D."/>
            <person name="Qin X."/>
            <person name="Weinstock G.M."/>
            <person name="Highlander S.K."/>
            <person name="Town C.D."/>
            <person name="Burne R.A."/>
            <person name="Stanhope M.J."/>
        </authorList>
    </citation>
    <scope>NUCLEOTIDE SEQUENCE [LARGE SCALE GENOMIC DNA]</scope>
    <source>
        <strain evidence="2 3">NCTC 11558</strain>
    </source>
</reference>
<keyword evidence="1" id="KW-0812">Transmembrane</keyword>
<accession>G5JX76</accession>
<dbReference type="RefSeq" id="WP_003080103.1">
    <property type="nucleotide sequence ID" value="NZ_AEUW02000001.1"/>
</dbReference>
<sequence length="221" mass="26021">MDTIQFTYGNFRYLVFEREGQYYLLDRSPSYFIAYLFSPISWLFYQKIYLITQEGYSKIQQKNDRAKKFVLPASFGAGLGVFVYNWFRFKKIDISIYFKTTFSFEINLILLLLSLILSYTLAKLFYVYRKKNIISLLGTELRHPQYMKLKPQKIDFKQLIGYVAVMGGLILFMAVCYLYSANLLFCLITIALSFIYFIGSNIAFGTEVNQFYKIVDIKKDS</sequence>
<evidence type="ECO:0000313" key="3">
    <source>
        <dbReference type="Proteomes" id="UP000003573"/>
    </source>
</evidence>
<protein>
    <recommendedName>
        <fullName evidence="4">Tandem five-TM protein</fullName>
    </recommendedName>
</protein>
<keyword evidence="3" id="KW-1185">Reference proteome</keyword>
<evidence type="ECO:0008006" key="4">
    <source>
        <dbReference type="Google" id="ProtNLM"/>
    </source>
</evidence>
<dbReference type="NCBIfam" id="TIGR01218">
    <property type="entry name" value="Gpos_tandem_5TM"/>
    <property type="match status" value="1"/>
</dbReference>
<feature type="transmembrane region" description="Helical" evidence="1">
    <location>
        <begin position="30"/>
        <end position="48"/>
    </location>
</feature>
<dbReference type="Pfam" id="PF04276">
    <property type="entry name" value="DUF443"/>
    <property type="match status" value="1"/>
</dbReference>
<dbReference type="OrthoDB" id="2221894at2"/>
<dbReference type="EMBL" id="AEUW02000001">
    <property type="protein sequence ID" value="EHJ52270.1"/>
    <property type="molecule type" value="Genomic_DNA"/>
</dbReference>
<feature type="transmembrane region" description="Helical" evidence="1">
    <location>
        <begin position="186"/>
        <end position="204"/>
    </location>
</feature>
<dbReference type="Proteomes" id="UP000003573">
    <property type="component" value="Unassembled WGS sequence"/>
</dbReference>
<keyword evidence="1" id="KW-0472">Membrane</keyword>
<proteinExistence type="predicted"/>
<organism evidence="2 3">
    <name type="scientific">Streptococcus macacae NCTC 11558</name>
    <dbReference type="NCBI Taxonomy" id="764298"/>
    <lineage>
        <taxon>Bacteria</taxon>
        <taxon>Bacillati</taxon>
        <taxon>Bacillota</taxon>
        <taxon>Bacilli</taxon>
        <taxon>Lactobacillales</taxon>
        <taxon>Streptococcaceae</taxon>
        <taxon>Streptococcus</taxon>
    </lineage>
</organism>
<evidence type="ECO:0000313" key="2">
    <source>
        <dbReference type="EMBL" id="EHJ52270.1"/>
    </source>
</evidence>